<keyword evidence="3" id="KW-1185">Reference proteome</keyword>
<organism evidence="4">
    <name type="scientific">Rodentolepis nana</name>
    <name type="common">Dwarf tapeworm</name>
    <name type="synonym">Hymenolepis nana</name>
    <dbReference type="NCBI Taxonomy" id="102285"/>
    <lineage>
        <taxon>Eukaryota</taxon>
        <taxon>Metazoa</taxon>
        <taxon>Spiralia</taxon>
        <taxon>Lophotrochozoa</taxon>
        <taxon>Platyhelminthes</taxon>
        <taxon>Cestoda</taxon>
        <taxon>Eucestoda</taxon>
        <taxon>Cyclophyllidea</taxon>
        <taxon>Hymenolepididae</taxon>
        <taxon>Rodentolepis</taxon>
    </lineage>
</organism>
<gene>
    <name evidence="2" type="ORF">HNAJ_LOCUS2674</name>
</gene>
<dbReference type="WBParaSite" id="HNAJ_0000267501-mRNA-1">
    <property type="protein sequence ID" value="HNAJ_0000267501-mRNA-1"/>
    <property type="gene ID" value="HNAJ_0000267501"/>
</dbReference>
<dbReference type="EMBL" id="UZAE01001365">
    <property type="protein sequence ID" value="VDN98533.1"/>
    <property type="molecule type" value="Genomic_DNA"/>
</dbReference>
<sequence length="77" mass="8034">MADIELSHMAAGGEGGEENKQKQLLANPNVYAGVSKHTNGWPAEQGRNPTTTEAGFESSGVHLVNAPGTAEDKVRSS</sequence>
<feature type="region of interest" description="Disordered" evidence="1">
    <location>
        <begin position="1"/>
        <end position="23"/>
    </location>
</feature>
<evidence type="ECO:0000256" key="1">
    <source>
        <dbReference type="SAM" id="MobiDB-lite"/>
    </source>
</evidence>
<protein>
    <submittedName>
        <fullName evidence="2 4">Uncharacterized protein</fullName>
    </submittedName>
</protein>
<reference evidence="4" key="1">
    <citation type="submission" date="2017-02" db="UniProtKB">
        <authorList>
            <consortium name="WormBaseParasite"/>
        </authorList>
    </citation>
    <scope>IDENTIFICATION</scope>
</reference>
<evidence type="ECO:0000313" key="4">
    <source>
        <dbReference type="WBParaSite" id="HNAJ_0000267501-mRNA-1"/>
    </source>
</evidence>
<feature type="region of interest" description="Disordered" evidence="1">
    <location>
        <begin position="36"/>
        <end position="77"/>
    </location>
</feature>
<dbReference type="AlphaFoldDB" id="A0A0R3T6I7"/>
<accession>A0A0R3T6I7</accession>
<evidence type="ECO:0000313" key="2">
    <source>
        <dbReference type="EMBL" id="VDN98533.1"/>
    </source>
</evidence>
<proteinExistence type="predicted"/>
<name>A0A0R3T6I7_RODNA</name>
<reference evidence="2 3" key="2">
    <citation type="submission" date="2018-11" db="EMBL/GenBank/DDBJ databases">
        <authorList>
            <consortium name="Pathogen Informatics"/>
        </authorList>
    </citation>
    <scope>NUCLEOTIDE SEQUENCE [LARGE SCALE GENOMIC DNA]</scope>
</reference>
<evidence type="ECO:0000313" key="3">
    <source>
        <dbReference type="Proteomes" id="UP000278807"/>
    </source>
</evidence>
<dbReference type="Proteomes" id="UP000278807">
    <property type="component" value="Unassembled WGS sequence"/>
</dbReference>